<feature type="domain" description="FAD dependent oxidoreductase" evidence="1">
    <location>
        <begin position="2"/>
        <end position="39"/>
    </location>
</feature>
<dbReference type="InterPro" id="IPR036188">
    <property type="entry name" value="FAD/NAD-bd_sf"/>
</dbReference>
<dbReference type="Pfam" id="PF01266">
    <property type="entry name" value="DAO"/>
    <property type="match status" value="1"/>
</dbReference>
<dbReference type="HOGENOM" id="CLU_2738748_0_0_0"/>
<name>Q72IF7_THET2</name>
<dbReference type="Proteomes" id="UP000000592">
    <property type="component" value="Chromosome"/>
</dbReference>
<dbReference type="Gene3D" id="3.50.50.60">
    <property type="entry name" value="FAD/NAD(P)-binding domain"/>
    <property type="match status" value="1"/>
</dbReference>
<evidence type="ECO:0000313" key="2">
    <source>
        <dbReference type="EMBL" id="AAS81517.1"/>
    </source>
</evidence>
<reference evidence="2 3" key="1">
    <citation type="journal article" date="2004" name="Nat. Biotechnol.">
        <title>The genome sequence of the extreme thermophile Thermus thermophilus.</title>
        <authorList>
            <person name="Henne A."/>
            <person name="Brueggemann H."/>
            <person name="Raasch C."/>
            <person name="Wiezer A."/>
            <person name="Hartsch T."/>
            <person name="Liesegang H."/>
            <person name="Johann A."/>
            <person name="Lienard T."/>
            <person name="Gohl O."/>
            <person name="Martinez-Arias R."/>
            <person name="Jacobi C."/>
            <person name="Starkuviene V."/>
            <person name="Schlenczeck S."/>
            <person name="Dencker S."/>
            <person name="Huber R."/>
            <person name="Klenk H.-P."/>
            <person name="Overbeek R."/>
            <person name="Kramer W."/>
            <person name="Merkl R."/>
            <person name="Gottschalk G."/>
            <person name="Fritz H.-J."/>
        </authorList>
    </citation>
    <scope>NUCLEOTIDE SEQUENCE [LARGE SCALE GENOMIC DNA]</scope>
    <source>
        <strain evidence="3">ATCC BAA-163 / DSM 7039 / HB27</strain>
    </source>
</reference>
<accession>Q72IF7</accession>
<gene>
    <name evidence="2" type="ordered locus">TT_C1175</name>
</gene>
<dbReference type="EMBL" id="AE017221">
    <property type="protein sequence ID" value="AAS81517.1"/>
    <property type="molecule type" value="Genomic_DNA"/>
</dbReference>
<dbReference type="KEGG" id="tth:TT_C1175"/>
<sequence length="71" mass="7807">MTPDHNPILGFVEEGLLVAAGFSGHGVQQAAMVGRLMAEEVAFGQAQSLDLTPFRLRRFWEGKPLRERGIV</sequence>
<dbReference type="InterPro" id="IPR006076">
    <property type="entry name" value="FAD-dep_OxRdtase"/>
</dbReference>
<evidence type="ECO:0000313" key="3">
    <source>
        <dbReference type="Proteomes" id="UP000000592"/>
    </source>
</evidence>
<dbReference type="eggNOG" id="COG0665">
    <property type="taxonomic scope" value="Bacteria"/>
</dbReference>
<protein>
    <submittedName>
        <fullName evidence="2">Putative oxidoreductase-like protein</fullName>
    </submittedName>
</protein>
<proteinExistence type="predicted"/>
<organism evidence="2 3">
    <name type="scientific">Thermus thermophilus (strain ATCC BAA-163 / DSM 7039 / HB27)</name>
    <dbReference type="NCBI Taxonomy" id="262724"/>
    <lineage>
        <taxon>Bacteria</taxon>
        <taxon>Thermotogati</taxon>
        <taxon>Deinococcota</taxon>
        <taxon>Deinococci</taxon>
        <taxon>Thermales</taxon>
        <taxon>Thermaceae</taxon>
        <taxon>Thermus</taxon>
    </lineage>
</organism>
<evidence type="ECO:0000259" key="1">
    <source>
        <dbReference type="Pfam" id="PF01266"/>
    </source>
</evidence>
<dbReference type="AlphaFoldDB" id="Q72IF7"/>